<accession>A0AAW9RER2</accession>
<proteinExistence type="predicted"/>
<dbReference type="AlphaFoldDB" id="A0AAW9RER2"/>
<evidence type="ECO:0000313" key="1">
    <source>
        <dbReference type="EMBL" id="MEJ8567283.1"/>
    </source>
</evidence>
<organism evidence="1 2">
    <name type="scientific">Elongatibacter sediminis</name>
    <dbReference type="NCBI Taxonomy" id="3119006"/>
    <lineage>
        <taxon>Bacteria</taxon>
        <taxon>Pseudomonadati</taxon>
        <taxon>Pseudomonadota</taxon>
        <taxon>Gammaproteobacteria</taxon>
        <taxon>Chromatiales</taxon>
        <taxon>Wenzhouxiangellaceae</taxon>
        <taxon>Elongatibacter</taxon>
    </lineage>
</organism>
<gene>
    <name evidence="1" type="ORF">V3330_06555</name>
</gene>
<protein>
    <submittedName>
        <fullName evidence="1">Uncharacterized protein</fullName>
    </submittedName>
</protein>
<comment type="caution">
    <text evidence="1">The sequence shown here is derived from an EMBL/GenBank/DDBJ whole genome shotgun (WGS) entry which is preliminary data.</text>
</comment>
<sequence length="53" mass="6073">MNGLSQRQIVAVLRWTIFASMPVQAISPPDTSGQRAYVKTDIRRDDDALRLKW</sequence>
<dbReference type="EMBL" id="JAZHOG010000003">
    <property type="protein sequence ID" value="MEJ8567283.1"/>
    <property type="molecule type" value="Genomic_DNA"/>
</dbReference>
<dbReference type="Proteomes" id="UP001359886">
    <property type="component" value="Unassembled WGS sequence"/>
</dbReference>
<name>A0AAW9RER2_9GAMM</name>
<evidence type="ECO:0000313" key="2">
    <source>
        <dbReference type="Proteomes" id="UP001359886"/>
    </source>
</evidence>
<keyword evidence="2" id="KW-1185">Reference proteome</keyword>
<reference evidence="1 2" key="1">
    <citation type="submission" date="2024-02" db="EMBL/GenBank/DDBJ databases">
        <title>A novel Wenzhouxiangellaceae bacterium, isolated from coastal sediments.</title>
        <authorList>
            <person name="Du Z.-J."/>
            <person name="Ye Y.-Q."/>
            <person name="Zhang X.-Y."/>
        </authorList>
    </citation>
    <scope>NUCLEOTIDE SEQUENCE [LARGE SCALE GENOMIC DNA]</scope>
    <source>
        <strain evidence="1 2">CH-27</strain>
    </source>
</reference>
<dbReference type="RefSeq" id="WP_354694596.1">
    <property type="nucleotide sequence ID" value="NZ_JAZHOG010000003.1"/>
</dbReference>